<evidence type="ECO:0000313" key="2">
    <source>
        <dbReference type="EMBL" id="PTQ32481.1"/>
    </source>
</evidence>
<organism evidence="2 3">
    <name type="scientific">Marchantia polymorpha</name>
    <name type="common">Common liverwort</name>
    <name type="synonym">Marchantia aquatica</name>
    <dbReference type="NCBI Taxonomy" id="3197"/>
    <lineage>
        <taxon>Eukaryota</taxon>
        <taxon>Viridiplantae</taxon>
        <taxon>Streptophyta</taxon>
        <taxon>Embryophyta</taxon>
        <taxon>Marchantiophyta</taxon>
        <taxon>Marchantiopsida</taxon>
        <taxon>Marchantiidae</taxon>
        <taxon>Marchantiales</taxon>
        <taxon>Marchantiaceae</taxon>
        <taxon>Marchantia</taxon>
    </lineage>
</organism>
<gene>
    <name evidence="2" type="ORF">MARPO_0098s0030</name>
</gene>
<protein>
    <recommendedName>
        <fullName evidence="4">Polysaccharide lyase</fullName>
    </recommendedName>
</protein>
<dbReference type="AlphaFoldDB" id="A0A2R6WF85"/>
<dbReference type="Gramene" id="Mp4g01700.1">
    <property type="protein sequence ID" value="Mp4g01700.1.cds"/>
    <property type="gene ID" value="Mp4g01700"/>
</dbReference>
<dbReference type="EMBL" id="KZ772770">
    <property type="protein sequence ID" value="PTQ32481.1"/>
    <property type="molecule type" value="Genomic_DNA"/>
</dbReference>
<dbReference type="OMA" id="CDDYMPS"/>
<evidence type="ECO:0000313" key="3">
    <source>
        <dbReference type="Proteomes" id="UP000244005"/>
    </source>
</evidence>
<accession>A0A2R6WF85</accession>
<keyword evidence="3" id="KW-1185">Reference proteome</keyword>
<reference evidence="3" key="1">
    <citation type="journal article" date="2017" name="Cell">
        <title>Insights into land plant evolution garnered from the Marchantia polymorpha genome.</title>
        <authorList>
            <person name="Bowman J.L."/>
            <person name="Kohchi T."/>
            <person name="Yamato K.T."/>
            <person name="Jenkins J."/>
            <person name="Shu S."/>
            <person name="Ishizaki K."/>
            <person name="Yamaoka S."/>
            <person name="Nishihama R."/>
            <person name="Nakamura Y."/>
            <person name="Berger F."/>
            <person name="Adam C."/>
            <person name="Aki S.S."/>
            <person name="Althoff F."/>
            <person name="Araki T."/>
            <person name="Arteaga-Vazquez M.A."/>
            <person name="Balasubrmanian S."/>
            <person name="Barry K."/>
            <person name="Bauer D."/>
            <person name="Boehm C.R."/>
            <person name="Briginshaw L."/>
            <person name="Caballero-Perez J."/>
            <person name="Catarino B."/>
            <person name="Chen F."/>
            <person name="Chiyoda S."/>
            <person name="Chovatia M."/>
            <person name="Davies K.M."/>
            <person name="Delmans M."/>
            <person name="Demura T."/>
            <person name="Dierschke T."/>
            <person name="Dolan L."/>
            <person name="Dorantes-Acosta A.E."/>
            <person name="Eklund D.M."/>
            <person name="Florent S.N."/>
            <person name="Flores-Sandoval E."/>
            <person name="Fujiyama A."/>
            <person name="Fukuzawa H."/>
            <person name="Galik B."/>
            <person name="Grimanelli D."/>
            <person name="Grimwood J."/>
            <person name="Grossniklaus U."/>
            <person name="Hamada T."/>
            <person name="Haseloff J."/>
            <person name="Hetherington A.J."/>
            <person name="Higo A."/>
            <person name="Hirakawa Y."/>
            <person name="Hundley H.N."/>
            <person name="Ikeda Y."/>
            <person name="Inoue K."/>
            <person name="Inoue S.I."/>
            <person name="Ishida S."/>
            <person name="Jia Q."/>
            <person name="Kakita M."/>
            <person name="Kanazawa T."/>
            <person name="Kawai Y."/>
            <person name="Kawashima T."/>
            <person name="Kennedy M."/>
            <person name="Kinose K."/>
            <person name="Kinoshita T."/>
            <person name="Kohara Y."/>
            <person name="Koide E."/>
            <person name="Komatsu K."/>
            <person name="Kopischke S."/>
            <person name="Kubo M."/>
            <person name="Kyozuka J."/>
            <person name="Lagercrantz U."/>
            <person name="Lin S.S."/>
            <person name="Lindquist E."/>
            <person name="Lipzen A.M."/>
            <person name="Lu C.W."/>
            <person name="De Luna E."/>
            <person name="Martienssen R.A."/>
            <person name="Minamino N."/>
            <person name="Mizutani M."/>
            <person name="Mizutani M."/>
            <person name="Mochizuki N."/>
            <person name="Monte I."/>
            <person name="Mosher R."/>
            <person name="Nagasaki H."/>
            <person name="Nakagami H."/>
            <person name="Naramoto S."/>
            <person name="Nishitani K."/>
            <person name="Ohtani M."/>
            <person name="Okamoto T."/>
            <person name="Okumura M."/>
            <person name="Phillips J."/>
            <person name="Pollak B."/>
            <person name="Reinders A."/>
            <person name="Rovekamp M."/>
            <person name="Sano R."/>
            <person name="Sawa S."/>
            <person name="Schmid M.W."/>
            <person name="Shirakawa M."/>
            <person name="Solano R."/>
            <person name="Spunde A."/>
            <person name="Suetsugu N."/>
            <person name="Sugano S."/>
            <person name="Sugiyama A."/>
            <person name="Sun R."/>
            <person name="Suzuki Y."/>
            <person name="Takenaka M."/>
            <person name="Takezawa D."/>
            <person name="Tomogane H."/>
            <person name="Tsuzuki M."/>
            <person name="Ueda T."/>
            <person name="Umeda M."/>
            <person name="Ward J.M."/>
            <person name="Watanabe Y."/>
            <person name="Yazaki K."/>
            <person name="Yokoyama R."/>
            <person name="Yoshitake Y."/>
            <person name="Yotsui I."/>
            <person name="Zachgo S."/>
            <person name="Schmutz J."/>
        </authorList>
    </citation>
    <scope>NUCLEOTIDE SEQUENCE [LARGE SCALE GENOMIC DNA]</scope>
    <source>
        <strain evidence="3">Tak-1</strain>
    </source>
</reference>
<dbReference type="OrthoDB" id="3889489at2759"/>
<keyword evidence="1" id="KW-0812">Transmembrane</keyword>
<sequence>MGIWRSTSFVATQEPCFCHDNLPNPGQVHRASSGSAVPIVQRCRELPIHSNMKKSAFFVLFFASYMLHGIAASVIFHNTGTTPSGWDQVLVEHNGNVAQVTNVVKEGSTAIKATQIYDPNYHNRYHSEVIKYDVYGRGDMGFYGFWFRLQSDWEFTSQRYNIAQFEADFSDVASCDTFIPTTMVWVRGTKLEARTNSGPLCPTSARTTTNFNNLVDVTAGVWHKVVIQANWQSDNTGYFKLWFDGTKVLERFNFPTTLQSDKRYQFRVGLYANSWHDDNQMVGTQGTRSVWFDEIGAGTTFADADPDQW</sequence>
<dbReference type="Gene3D" id="2.60.120.200">
    <property type="match status" value="1"/>
</dbReference>
<dbReference type="Proteomes" id="UP000244005">
    <property type="component" value="Unassembled WGS sequence"/>
</dbReference>
<keyword evidence="1" id="KW-1133">Transmembrane helix</keyword>
<name>A0A2R6WF85_MARPO</name>
<dbReference type="InterPro" id="IPR025975">
    <property type="entry name" value="Polysacc_lyase"/>
</dbReference>
<evidence type="ECO:0008006" key="4">
    <source>
        <dbReference type="Google" id="ProtNLM"/>
    </source>
</evidence>
<proteinExistence type="predicted"/>
<evidence type="ECO:0000256" key="1">
    <source>
        <dbReference type="SAM" id="Phobius"/>
    </source>
</evidence>
<feature type="transmembrane region" description="Helical" evidence="1">
    <location>
        <begin position="56"/>
        <end position="76"/>
    </location>
</feature>
<keyword evidence="1" id="KW-0472">Membrane</keyword>
<dbReference type="Pfam" id="PF14099">
    <property type="entry name" value="Polysacc_lyase"/>
    <property type="match status" value="1"/>
</dbReference>